<organism evidence="3 4">
    <name type="scientific">Biomphalaria glabrata</name>
    <name type="common">Bloodfluke planorb</name>
    <name type="synonym">Freshwater snail</name>
    <dbReference type="NCBI Taxonomy" id="6526"/>
    <lineage>
        <taxon>Eukaryota</taxon>
        <taxon>Metazoa</taxon>
        <taxon>Spiralia</taxon>
        <taxon>Lophotrochozoa</taxon>
        <taxon>Mollusca</taxon>
        <taxon>Gastropoda</taxon>
        <taxon>Heterobranchia</taxon>
        <taxon>Euthyneura</taxon>
        <taxon>Panpulmonata</taxon>
        <taxon>Hygrophila</taxon>
        <taxon>Lymnaeoidea</taxon>
        <taxon>Planorbidae</taxon>
        <taxon>Biomphalaria</taxon>
    </lineage>
</organism>
<accession>A0A9W2ZTU4</accession>
<feature type="region of interest" description="Disordered" evidence="1">
    <location>
        <begin position="324"/>
        <end position="368"/>
    </location>
</feature>
<reference evidence="4" key="1">
    <citation type="submission" date="2025-08" db="UniProtKB">
        <authorList>
            <consortium name="RefSeq"/>
        </authorList>
    </citation>
    <scope>IDENTIFICATION</scope>
</reference>
<dbReference type="Gene3D" id="1.20.5.340">
    <property type="match status" value="1"/>
</dbReference>
<dbReference type="GO" id="GO:0005096">
    <property type="term" value="F:GTPase activator activity"/>
    <property type="evidence" value="ECO:0007669"/>
    <property type="project" value="TreeGrafter"/>
</dbReference>
<feature type="region of interest" description="Disordered" evidence="1">
    <location>
        <begin position="441"/>
        <end position="504"/>
    </location>
</feature>
<dbReference type="PANTHER" id="PTHR15670:SF4">
    <property type="entry name" value="RHO GTPASE-ACTIVATING PROTEIN 11A"/>
    <property type="match status" value="1"/>
</dbReference>
<evidence type="ECO:0000313" key="3">
    <source>
        <dbReference type="Proteomes" id="UP001165740"/>
    </source>
</evidence>
<dbReference type="AlphaFoldDB" id="A0A9W2ZTU4"/>
<dbReference type="InterPro" id="IPR042869">
    <property type="entry name" value="ARHGAP11A/B"/>
</dbReference>
<feature type="compositionally biased region" description="Polar residues" evidence="1">
    <location>
        <begin position="1183"/>
        <end position="1202"/>
    </location>
</feature>
<dbReference type="SUPFAM" id="SSF48350">
    <property type="entry name" value="GTPase activation domain, GAP"/>
    <property type="match status" value="1"/>
</dbReference>
<dbReference type="OrthoDB" id="410651at2759"/>
<dbReference type="PANTHER" id="PTHR15670">
    <property type="entry name" value="RHO GTPASE ACTIVATING PROTEIN 11A"/>
    <property type="match status" value="1"/>
</dbReference>
<feature type="region of interest" description="Disordered" evidence="1">
    <location>
        <begin position="1183"/>
        <end position="1205"/>
    </location>
</feature>
<dbReference type="Gene3D" id="1.10.555.10">
    <property type="entry name" value="Rho GTPase activation protein"/>
    <property type="match status" value="1"/>
</dbReference>
<feature type="compositionally biased region" description="Polar residues" evidence="1">
    <location>
        <begin position="1266"/>
        <end position="1275"/>
    </location>
</feature>
<feature type="compositionally biased region" description="Polar residues" evidence="1">
    <location>
        <begin position="335"/>
        <end position="362"/>
    </location>
</feature>
<dbReference type="GeneID" id="106080234"/>
<dbReference type="RefSeq" id="XP_055878369.1">
    <property type="nucleotide sequence ID" value="XM_056022394.1"/>
</dbReference>
<dbReference type="Proteomes" id="UP001165740">
    <property type="component" value="Chromosome 3"/>
</dbReference>
<feature type="compositionally biased region" description="Polar residues" evidence="1">
    <location>
        <begin position="453"/>
        <end position="462"/>
    </location>
</feature>
<evidence type="ECO:0000259" key="2">
    <source>
        <dbReference type="PROSITE" id="PS50238"/>
    </source>
</evidence>
<name>A0A9W2ZTU4_BIOGL</name>
<dbReference type="Pfam" id="PF00620">
    <property type="entry name" value="RhoGAP"/>
    <property type="match status" value="1"/>
</dbReference>
<feature type="domain" description="Rho-GAP" evidence="2">
    <location>
        <begin position="71"/>
        <end position="261"/>
    </location>
</feature>
<evidence type="ECO:0000256" key="1">
    <source>
        <dbReference type="SAM" id="MobiDB-lite"/>
    </source>
</evidence>
<keyword evidence="3" id="KW-1185">Reference proteome</keyword>
<feature type="compositionally biased region" description="Basic residues" evidence="1">
    <location>
        <begin position="469"/>
        <end position="478"/>
    </location>
</feature>
<dbReference type="PROSITE" id="PS50238">
    <property type="entry name" value="RHOGAP"/>
    <property type="match status" value="1"/>
</dbReference>
<feature type="region of interest" description="Disordered" evidence="1">
    <location>
        <begin position="1226"/>
        <end position="1275"/>
    </location>
</feature>
<protein>
    <submittedName>
        <fullName evidence="4">Uncharacterized protein LOC106080234</fullName>
    </submittedName>
</protein>
<gene>
    <name evidence="4" type="primary">LOC106080234</name>
</gene>
<dbReference type="InterPro" id="IPR000198">
    <property type="entry name" value="RhoGAP_dom"/>
</dbReference>
<feature type="compositionally biased region" description="Basic residues" evidence="1">
    <location>
        <begin position="1235"/>
        <end position="1256"/>
    </location>
</feature>
<dbReference type="GO" id="GO:0007165">
    <property type="term" value="P:signal transduction"/>
    <property type="evidence" value="ECO:0007669"/>
    <property type="project" value="InterPro"/>
</dbReference>
<proteinExistence type="predicted"/>
<dbReference type="SMART" id="SM00324">
    <property type="entry name" value="RhoGAP"/>
    <property type="match status" value="1"/>
</dbReference>
<evidence type="ECO:0000313" key="4">
    <source>
        <dbReference type="RefSeq" id="XP_055878369.1"/>
    </source>
</evidence>
<sequence length="1275" mass="140483">MEDSRFILINGVQNFNSLYLAIYKNIRELGVKLPKVKKLNKLNQSRRSLSASSLLASGQQDENLRCKIFGEPLYSISTNYLPNYGYVPEFLVKSCEIIDQHLESEGVFRKSGSVCRQKELRFAVEDGKSLNGANVFDTAVLIKQFFRELPEPLFLTIFLDALIRCYQLPPDKDPKKAILQLCLLLPLENIGTLRYTMHMLYRVAARCDKNKMTANNLALIMAPNIMHNNKGTLKMSSSEEKLLHIQTYIVELLIKNWDQIGIVTSSLQHQMGLLSEGFATDDDLDASDDNTLEESKNVSKKIRRKRSGSLTDLVSSIAHGLSKLRRSTDGKGGNMSLNSSQKGEVSITSFQPSTATKQQTQEIPADAVTPCVMRKRRASGDTVPFSTSKKQAILGYLPQKSALASTPFTPSSTLTKNQVPSAINVTTPAIGSKSRKKLSLFLSPGSRNKTKEQTSTSLTSESPPDLRKNKPLKSKNIFKRLSGSRTEKVSDDVPMPRSVSSPTLNEVDYRADVVSSLSLPNPGSCHTTSLQSLLSADSLLSLDSGTSHDMSESVSAFNISPDSGKGSMLGESSYDFTIPSHFMSTHTGKFEAPSNIDQVTHHPSIQDQIPHQLEQSHGLTMLCENYLTSDEDDSSNLRNHMISREGSHLNELKNMPKKTNISRNKSVSAEDLQSGKLKVDVPVRVHSLYEIPSKQHNVKPHLHISKQTHNMLAKAGYISPTSCDSNEIHMPVKSPKRLGYREELMLSLRSSLHERHSHNNNHLFRSLRGLPDSSTQDGNHSSNYIKLKKDHEVNASGSDEGVITQEESPLSKEGHLELSLNEVMETEVDVTGIEQDLETDVDVTGLEKDMVETDVDVTGLEKDMVETEVDVTGLEKDMVETDVDVTGLEKDMVETEVDVTGLEKDMVETELDVTGLEKDMVETDVDVTGLEKDMVETEVDVTGLEKDMVETEVDVTGLDVSETSSLQNNAMDVKLDVSETSSLQNNAMDVKLDVTTITDSDKLTNQVSDTEVDVTSKAKVIGNVADNQPDKTDIEISEIDNAPDIEMDITNDVGIEVDLTNINTSKDTNETNINQTDANILTKPSVNETNQAPVINHSLKDIKASLTLSGILDQEIVNQVEIKRAEVLLQKRESVLNISHAGLVAQSIKQFNAGSNQGQIKPLVPKRGTSPIRIPKIFTKTSCSKSPLKESNSSLLSTTTAGNGPENELLQAAIKTPLKLLNPVSLKTPTSTRTQRPHIKRLKVHYSPRKINHRSPKLGGAVKSPSGMSQQQSVD</sequence>
<dbReference type="InterPro" id="IPR008936">
    <property type="entry name" value="Rho_GTPase_activation_prot"/>
</dbReference>